<keyword evidence="3" id="KW-0268">Exocytosis</keyword>
<dbReference type="PANTHER" id="PTHR21426">
    <property type="entry name" value="EXOCYST COMPLEX COMPONENT 8"/>
    <property type="match status" value="1"/>
</dbReference>
<accession>A0AAV1WX76</accession>
<comment type="caution">
    <text evidence="6">The sequence shown here is derived from an EMBL/GenBank/DDBJ whole genome shotgun (WGS) entry which is preliminary data.</text>
</comment>
<evidence type="ECO:0000256" key="4">
    <source>
        <dbReference type="SAM" id="MobiDB-lite"/>
    </source>
</evidence>
<dbReference type="InterPro" id="IPR016159">
    <property type="entry name" value="Cullin_repeat-like_dom_sf"/>
</dbReference>
<dbReference type="FunFam" id="1.20.58.1220:FF:000001">
    <property type="entry name" value="Exocyst complex component EXO84B"/>
    <property type="match status" value="1"/>
</dbReference>
<dbReference type="GO" id="GO:0000145">
    <property type="term" value="C:exocyst"/>
    <property type="evidence" value="ECO:0007669"/>
    <property type="project" value="InterPro"/>
</dbReference>
<dbReference type="EMBL" id="CAXHTB010000010">
    <property type="protein sequence ID" value="CAL0314020.1"/>
    <property type="molecule type" value="Genomic_DNA"/>
</dbReference>
<dbReference type="GO" id="GO:0006887">
    <property type="term" value="P:exocytosis"/>
    <property type="evidence" value="ECO:0007669"/>
    <property type="project" value="UniProtKB-KW"/>
</dbReference>
<name>A0AAV1WX76_LUPLU</name>
<dbReference type="InterPro" id="IPR033961">
    <property type="entry name" value="Exo84"/>
</dbReference>
<dbReference type="Pfam" id="PF16528">
    <property type="entry name" value="Exo84_C"/>
    <property type="match status" value="1"/>
</dbReference>
<dbReference type="InterPro" id="IPR042560">
    <property type="entry name" value="Exo84_C_2"/>
</dbReference>
<feature type="domain" description="Exocyst component Exo84 C-terminal" evidence="5">
    <location>
        <begin position="153"/>
        <end position="364"/>
    </location>
</feature>
<feature type="region of interest" description="Disordered" evidence="4">
    <location>
        <begin position="531"/>
        <end position="550"/>
    </location>
</feature>
<dbReference type="Proteomes" id="UP001497480">
    <property type="component" value="Unassembled WGS sequence"/>
</dbReference>
<dbReference type="Pfam" id="PF08700">
    <property type="entry name" value="VPS51_Exo84_N"/>
    <property type="match status" value="1"/>
</dbReference>
<dbReference type="Gene3D" id="1.20.58.1220">
    <property type="entry name" value="Exo84p, C-terminal helical domain"/>
    <property type="match status" value="1"/>
</dbReference>
<dbReference type="GO" id="GO:0008104">
    <property type="term" value="P:intracellular protein localization"/>
    <property type="evidence" value="ECO:0007669"/>
    <property type="project" value="TreeGrafter"/>
</dbReference>
<feature type="compositionally biased region" description="Basic and acidic residues" evidence="4">
    <location>
        <begin position="532"/>
        <end position="550"/>
    </location>
</feature>
<proteinExistence type="inferred from homology"/>
<evidence type="ECO:0000256" key="2">
    <source>
        <dbReference type="ARBA" id="ARBA00022448"/>
    </source>
</evidence>
<organism evidence="6 7">
    <name type="scientific">Lupinus luteus</name>
    <name type="common">European yellow lupine</name>
    <dbReference type="NCBI Taxonomy" id="3873"/>
    <lineage>
        <taxon>Eukaryota</taxon>
        <taxon>Viridiplantae</taxon>
        <taxon>Streptophyta</taxon>
        <taxon>Embryophyta</taxon>
        <taxon>Tracheophyta</taxon>
        <taxon>Spermatophyta</taxon>
        <taxon>Magnoliopsida</taxon>
        <taxon>eudicotyledons</taxon>
        <taxon>Gunneridae</taxon>
        <taxon>Pentapetalae</taxon>
        <taxon>rosids</taxon>
        <taxon>fabids</taxon>
        <taxon>Fabales</taxon>
        <taxon>Fabaceae</taxon>
        <taxon>Papilionoideae</taxon>
        <taxon>50 kb inversion clade</taxon>
        <taxon>genistoids sensu lato</taxon>
        <taxon>core genistoids</taxon>
        <taxon>Genisteae</taxon>
        <taxon>Lupinus</taxon>
    </lineage>
</organism>
<gene>
    <name evidence="6" type="ORF">LLUT_LOCUS15080</name>
</gene>
<evidence type="ECO:0000256" key="3">
    <source>
        <dbReference type="ARBA" id="ARBA00022483"/>
    </source>
</evidence>
<keyword evidence="7" id="KW-1185">Reference proteome</keyword>
<dbReference type="InterPro" id="IPR032403">
    <property type="entry name" value="Exo84_C"/>
</dbReference>
<reference evidence="6 7" key="1">
    <citation type="submission" date="2024-03" db="EMBL/GenBank/DDBJ databases">
        <authorList>
            <person name="Martinez-Hernandez J."/>
        </authorList>
    </citation>
    <scope>NUCLEOTIDE SEQUENCE [LARGE SCALE GENOMIC DNA]</scope>
</reference>
<comment type="similarity">
    <text evidence="1">Belongs to the EXO84 family.</text>
</comment>
<protein>
    <recommendedName>
        <fullName evidence="5">Exocyst component Exo84 C-terminal domain-containing protein</fullName>
    </recommendedName>
</protein>
<evidence type="ECO:0000259" key="5">
    <source>
        <dbReference type="Pfam" id="PF16528"/>
    </source>
</evidence>
<dbReference type="SUPFAM" id="SSF74788">
    <property type="entry name" value="Cullin repeat-like"/>
    <property type="match status" value="1"/>
</dbReference>
<evidence type="ECO:0000313" key="7">
    <source>
        <dbReference type="Proteomes" id="UP001497480"/>
    </source>
</evidence>
<evidence type="ECO:0000256" key="1">
    <source>
        <dbReference type="ARBA" id="ARBA00007210"/>
    </source>
</evidence>
<dbReference type="AlphaFoldDB" id="A0AAV1WX76"/>
<sequence>MENSPFTTPRGSSSSIGNAGDLEVNANLTLSDKLRVFKSSTFDPNAYVATKSRSMNEKEIKHLCAYLVDLKKASAEEMRKSVLANYSAFIRTSKEISDLEGELLSMRNLLSNQAALVHGLAEGCQLSSLIAGNEDSDMDYILDEKTDLSKTEKWLIGYLETLEVLLAEKRVDEAMAALEEGEGMAEEISEQRTLSASLFQALLDTITEHRQKLADQLAETICQASTRTAEIRSTALALKKLGDGPRSHTLLLHAHQEKMKRCMQSLESTSSGVVGAYTATLSQLVFSTISQAASDSLTVFGEQEPAYTSELVTWAVRQAEQFAVILKKRILASTAAAGGLRVAAECVHVCLSHCYLLETSGLALSPVLLKYFRPIVEQAMNTNLKRIEQTSAALAAADDWFLAYAPIGRNSSVLPPVSSISNLTSSQPKLSSSAHKFNSMVQELFEDVGPLEVLQLDGLAFEGLLQVFSSYVNLLINALPATAVTENLEGSGSKIVKIAETESQQIALLANAILLADELLPRAVVKLSCSTRGDESHRRGSDKQQRLPEQRELKKRLQREVDHLRDSFCRQHALELIFTEEGDARLNALVYLSLDGKDEQPEWFPSPIFQELFAKLTRVASITADMFVGRDRFATVLLMRLAETVVLWLSDDQAFWDEVETGPTPLGPLGLQQLYLDMQFVMIFSSQGRYLSRHLSQAIKTIIGRAIDAVAATGLDPNSVLPEDEWFVEVSQIAIKVLTGKSAFDNLEGDDGSPVASY</sequence>
<dbReference type="GO" id="GO:0006893">
    <property type="term" value="P:Golgi to plasma membrane transport"/>
    <property type="evidence" value="ECO:0007669"/>
    <property type="project" value="TreeGrafter"/>
</dbReference>
<keyword evidence="2" id="KW-0813">Transport</keyword>
<evidence type="ECO:0000313" key="6">
    <source>
        <dbReference type="EMBL" id="CAL0314020.1"/>
    </source>
</evidence>
<dbReference type="PANTHER" id="PTHR21426:SF15">
    <property type="entry name" value="EXOCYST COMPLEX COMPONENT EXO84A"/>
    <property type="match status" value="1"/>
</dbReference>